<feature type="transmembrane region" description="Helical" evidence="12">
    <location>
        <begin position="891"/>
        <end position="912"/>
    </location>
</feature>
<evidence type="ECO:0000256" key="3">
    <source>
        <dbReference type="ARBA" id="ARBA00022448"/>
    </source>
</evidence>
<comment type="cofactor">
    <cofactor evidence="1">
        <name>heme b</name>
        <dbReference type="ChEBI" id="CHEBI:60344"/>
    </cofactor>
</comment>
<feature type="chain" id="PRO_5017366978" description="Cytochrome b561 domain-containing protein" evidence="13">
    <location>
        <begin position="37"/>
        <end position="1037"/>
    </location>
</feature>
<sequence length="1037" mass="114085">MAAAAASRRAKGLKMVMRLVFQLLWLFSFYSSPRKAFHIFPADVGKAGTVHVNGAEVGVPRSNTRLELSRKIPYNDEVEVMGVRLRSQFDGEKGSRSGDSIRGRGQLPEVGEELLSIRRSRSRSRARFRSRSRCRSRSGSRSMASGLSPDGLRRVDSGEDNSRHVVSLADVNEPHAPRQAIDNNVRCFGRSRFRSRFRSRARSRSRSASRSGSRSMASGLSPDGSRRVDSGEGNFRHVVSSADVNEPHAPRQAIDDNVRRFGCESGRTLQCGVDSIPAKTSARKEERKRRIGRSSSFRHVASKASAGARERRPSYGGQKLRWDEHVASKASHAHRRVDFDHSRLADVRAMPKQIGAQRMTTRTDMAENNNDSTSVFIRKGSIDEDDGGGRLERDQFERSDGDRPKKKKTTRTKERKRKRSWMTTTNGAAMADTSDEDGDVDDGMVAAFIQRRKQAMAEMQKTVMNAKEEVLQLPAQQPLDLASHPATLIQNQIEASSTFLLGTAAGASALQRLLALTIPFDQQQSLARLESSASFHSAIADIPFSQLANRARTASVGDSRRVGVAMAFEKVAMTSEESLYKRPSAFGSQDVVSVKRSSSRSRGIMPGSRFGRSLLQAVSSSSSGSGSIAPSASGLCPPTAVTSSLHDFECMSDIGPGVSFHWSMPAVVPLDERQDQVRPDQIARMAFQVERTVFWLAVGWSPNGQMAGDCVIYVADTKSVQPCSIVAKSRDGIVHSQNFEVLDWSVEETTGVTTLRFGRRFGDGDVKLSPTGPNRMIWAHSEDGASDFQSHGSYAGSFRVDFNTGSVNGISTVNAGERPDDVNINLFVVHGCLMWAAFAVIFPLGVFLARYGKRLTAAWLQVHVTFQLVACIVSTISAILAMATFHALNGLHGRLGLVVMVCVWVQPVVGMARPDVGTVLRLPWHILHWGFGTAAVFLGVVNVFFGINALASRTQVKIPTIWTIIFAVQIGFFFFMYLFLREWRYMRRQIEPPPPQAPTSTSSSSSSEHPKPEGEEPPAITVVDFQTHPESEQFEIA</sequence>
<feature type="region of interest" description="Disordered" evidence="11">
    <location>
        <begin position="121"/>
        <end position="161"/>
    </location>
</feature>
<keyword evidence="9" id="KW-0408">Iron</keyword>
<feature type="compositionally biased region" description="Basic and acidic residues" evidence="11">
    <location>
        <begin position="387"/>
        <end position="403"/>
    </location>
</feature>
<evidence type="ECO:0000256" key="13">
    <source>
        <dbReference type="SAM" id="SignalP"/>
    </source>
</evidence>
<evidence type="ECO:0000256" key="10">
    <source>
        <dbReference type="ARBA" id="ARBA00023136"/>
    </source>
</evidence>
<dbReference type="GO" id="GO:0020037">
    <property type="term" value="F:heme binding"/>
    <property type="evidence" value="ECO:0007669"/>
    <property type="project" value="TreeGrafter"/>
</dbReference>
<dbReference type="Gramene" id="GBG72121">
    <property type="protein sequence ID" value="GBG72121"/>
    <property type="gene ID" value="CBR_g11054"/>
</dbReference>
<dbReference type="InterPro" id="IPR006593">
    <property type="entry name" value="Cyt_b561/ferric_Rdtase_TM"/>
</dbReference>
<dbReference type="GO" id="GO:0140575">
    <property type="term" value="F:transmembrane monodehydroascorbate reductase activity"/>
    <property type="evidence" value="ECO:0007669"/>
    <property type="project" value="InterPro"/>
</dbReference>
<evidence type="ECO:0000256" key="8">
    <source>
        <dbReference type="ARBA" id="ARBA00022989"/>
    </source>
</evidence>
<keyword evidence="7" id="KW-0249">Electron transport</keyword>
<keyword evidence="16" id="KW-1185">Reference proteome</keyword>
<dbReference type="InterPro" id="IPR045150">
    <property type="entry name" value="CYB561D1/2"/>
</dbReference>
<dbReference type="GO" id="GO:0046872">
    <property type="term" value="F:metal ion binding"/>
    <property type="evidence" value="ECO:0007669"/>
    <property type="project" value="UniProtKB-KW"/>
</dbReference>
<protein>
    <recommendedName>
        <fullName evidence="14">Cytochrome b561 domain-containing protein</fullName>
    </recommendedName>
</protein>
<feature type="transmembrane region" description="Helical" evidence="12">
    <location>
        <begin position="833"/>
        <end position="852"/>
    </location>
</feature>
<keyword evidence="4" id="KW-0349">Heme</keyword>
<dbReference type="OrthoDB" id="19261at2759"/>
<dbReference type="EMBL" id="BFEA01000159">
    <property type="protein sequence ID" value="GBG72121.1"/>
    <property type="molecule type" value="Genomic_DNA"/>
</dbReference>
<dbReference type="Gene3D" id="1.20.120.1770">
    <property type="match status" value="1"/>
</dbReference>
<feature type="compositionally biased region" description="Low complexity" evidence="11">
    <location>
        <begin position="208"/>
        <end position="219"/>
    </location>
</feature>
<dbReference type="InterPro" id="IPR005018">
    <property type="entry name" value="DOMON_domain"/>
</dbReference>
<feature type="transmembrane region" description="Helical" evidence="12">
    <location>
        <begin position="959"/>
        <end position="980"/>
    </location>
</feature>
<evidence type="ECO:0000256" key="5">
    <source>
        <dbReference type="ARBA" id="ARBA00022692"/>
    </source>
</evidence>
<feature type="compositionally biased region" description="Basic residues" evidence="11">
    <location>
        <begin position="121"/>
        <end position="138"/>
    </location>
</feature>
<dbReference type="AlphaFoldDB" id="A0A388KPY2"/>
<feature type="region of interest" description="Disordered" evidence="11">
    <location>
        <begin position="278"/>
        <end position="316"/>
    </location>
</feature>
<keyword evidence="5 12" id="KW-0812">Transmembrane</keyword>
<keyword evidence="10 12" id="KW-0472">Membrane</keyword>
<proteinExistence type="predicted"/>
<feature type="compositionally biased region" description="Basic residues" evidence="11">
    <location>
        <begin position="198"/>
        <end position="207"/>
    </location>
</feature>
<feature type="signal peptide" evidence="13">
    <location>
        <begin position="1"/>
        <end position="36"/>
    </location>
</feature>
<organism evidence="15 16">
    <name type="scientific">Chara braunii</name>
    <name type="common">Braun's stonewort</name>
    <dbReference type="NCBI Taxonomy" id="69332"/>
    <lineage>
        <taxon>Eukaryota</taxon>
        <taxon>Viridiplantae</taxon>
        <taxon>Streptophyta</taxon>
        <taxon>Charophyceae</taxon>
        <taxon>Charales</taxon>
        <taxon>Characeae</taxon>
        <taxon>Chara</taxon>
    </lineage>
</organism>
<feature type="region of interest" description="Disordered" evidence="11">
    <location>
        <begin position="198"/>
        <end position="232"/>
    </location>
</feature>
<evidence type="ECO:0000256" key="12">
    <source>
        <dbReference type="SAM" id="Phobius"/>
    </source>
</evidence>
<evidence type="ECO:0000313" key="15">
    <source>
        <dbReference type="EMBL" id="GBG72121.1"/>
    </source>
</evidence>
<feature type="region of interest" description="Disordered" evidence="11">
    <location>
        <begin position="991"/>
        <end position="1022"/>
    </location>
</feature>
<accession>A0A388KPY2</accession>
<keyword evidence="3" id="KW-0813">Transport</keyword>
<dbReference type="PANTHER" id="PTHR15422">
    <property type="entry name" value="OS05G0565100 PROTEIN"/>
    <property type="match status" value="1"/>
</dbReference>
<dbReference type="CDD" id="cd08760">
    <property type="entry name" value="Cyt_b561_FRRS1_like"/>
    <property type="match status" value="1"/>
</dbReference>
<name>A0A388KPY2_CHABU</name>
<reference evidence="15 16" key="1">
    <citation type="journal article" date="2018" name="Cell">
        <title>The Chara Genome: Secondary Complexity and Implications for Plant Terrestrialization.</title>
        <authorList>
            <person name="Nishiyama T."/>
            <person name="Sakayama H."/>
            <person name="Vries J.D."/>
            <person name="Buschmann H."/>
            <person name="Saint-Marcoux D."/>
            <person name="Ullrich K.K."/>
            <person name="Haas F.B."/>
            <person name="Vanderstraeten L."/>
            <person name="Becker D."/>
            <person name="Lang D."/>
            <person name="Vosolsobe S."/>
            <person name="Rombauts S."/>
            <person name="Wilhelmsson P.K.I."/>
            <person name="Janitza P."/>
            <person name="Kern R."/>
            <person name="Heyl A."/>
            <person name="Rumpler F."/>
            <person name="Villalobos L.I.A.C."/>
            <person name="Clay J.M."/>
            <person name="Skokan R."/>
            <person name="Toyoda A."/>
            <person name="Suzuki Y."/>
            <person name="Kagoshima H."/>
            <person name="Schijlen E."/>
            <person name="Tajeshwar N."/>
            <person name="Catarino B."/>
            <person name="Hetherington A.J."/>
            <person name="Saltykova A."/>
            <person name="Bonnot C."/>
            <person name="Breuninger H."/>
            <person name="Symeonidi A."/>
            <person name="Radhakrishnan G.V."/>
            <person name="Van Nieuwerburgh F."/>
            <person name="Deforce D."/>
            <person name="Chang C."/>
            <person name="Karol K.G."/>
            <person name="Hedrich R."/>
            <person name="Ulvskov P."/>
            <person name="Glockner G."/>
            <person name="Delwiche C.F."/>
            <person name="Petrasek J."/>
            <person name="Van de Peer Y."/>
            <person name="Friml J."/>
            <person name="Beilby M."/>
            <person name="Dolan L."/>
            <person name="Kohara Y."/>
            <person name="Sugano S."/>
            <person name="Fujiyama A."/>
            <person name="Delaux P.-M."/>
            <person name="Quint M."/>
            <person name="TheiBen G."/>
            <person name="Hagemann M."/>
            <person name="Harholt J."/>
            <person name="Dunand C."/>
            <person name="Zachgo S."/>
            <person name="Langdale J."/>
            <person name="Maumus F."/>
            <person name="Straeten D.V.D."/>
            <person name="Gould S.B."/>
            <person name="Rensing S.A."/>
        </authorList>
    </citation>
    <scope>NUCLEOTIDE SEQUENCE [LARGE SCALE GENOMIC DNA]</scope>
    <source>
        <strain evidence="15 16">S276</strain>
    </source>
</reference>
<dbReference type="PROSITE" id="PS50939">
    <property type="entry name" value="CYTOCHROME_B561"/>
    <property type="match status" value="1"/>
</dbReference>
<evidence type="ECO:0000256" key="9">
    <source>
        <dbReference type="ARBA" id="ARBA00023004"/>
    </source>
</evidence>
<dbReference type="PANTHER" id="PTHR15422:SF24">
    <property type="entry name" value="DOMON RELATED DOMAIN-CONTAINING PROTEIN"/>
    <property type="match status" value="1"/>
</dbReference>
<evidence type="ECO:0000256" key="1">
    <source>
        <dbReference type="ARBA" id="ARBA00001970"/>
    </source>
</evidence>
<evidence type="ECO:0000256" key="6">
    <source>
        <dbReference type="ARBA" id="ARBA00022723"/>
    </source>
</evidence>
<feature type="transmembrane region" description="Helical" evidence="12">
    <location>
        <begin position="924"/>
        <end position="947"/>
    </location>
</feature>
<feature type="domain" description="Cytochrome b561" evidence="14">
    <location>
        <begin position="794"/>
        <end position="984"/>
    </location>
</feature>
<dbReference type="STRING" id="69332.A0A388KPY2"/>
<feature type="compositionally biased region" description="Low complexity" evidence="11">
    <location>
        <begin position="139"/>
        <end position="148"/>
    </location>
</feature>
<keyword evidence="8 12" id="KW-1133">Transmembrane helix</keyword>
<feature type="compositionally biased region" description="Low complexity" evidence="11">
    <location>
        <begin position="998"/>
        <end position="1007"/>
    </location>
</feature>
<keyword evidence="6" id="KW-0479">Metal-binding</keyword>
<dbReference type="CDD" id="cd09631">
    <property type="entry name" value="DOMON_DOH"/>
    <property type="match status" value="1"/>
</dbReference>
<dbReference type="SMART" id="SM00664">
    <property type="entry name" value="DoH"/>
    <property type="match status" value="1"/>
</dbReference>
<feature type="transmembrane region" description="Helical" evidence="12">
    <location>
        <begin position="864"/>
        <end position="885"/>
    </location>
</feature>
<feature type="region of interest" description="Disordered" evidence="11">
    <location>
        <begin position="364"/>
        <end position="437"/>
    </location>
</feature>
<dbReference type="GO" id="GO:0016020">
    <property type="term" value="C:membrane"/>
    <property type="evidence" value="ECO:0007669"/>
    <property type="project" value="UniProtKB-SubCell"/>
</dbReference>
<feature type="compositionally biased region" description="Basic and acidic residues" evidence="11">
    <location>
        <begin position="151"/>
        <end position="161"/>
    </location>
</feature>
<comment type="caution">
    <text evidence="15">The sequence shown here is derived from an EMBL/GenBank/DDBJ whole genome shotgun (WGS) entry which is preliminary data.</text>
</comment>
<evidence type="ECO:0000313" key="16">
    <source>
        <dbReference type="Proteomes" id="UP000265515"/>
    </source>
</evidence>
<evidence type="ECO:0000259" key="14">
    <source>
        <dbReference type="PROSITE" id="PS50939"/>
    </source>
</evidence>
<keyword evidence="13" id="KW-0732">Signal</keyword>
<feature type="compositionally biased region" description="Basic residues" evidence="11">
    <location>
        <begin position="404"/>
        <end position="420"/>
    </location>
</feature>
<dbReference type="SMART" id="SM00665">
    <property type="entry name" value="B561"/>
    <property type="match status" value="1"/>
</dbReference>
<evidence type="ECO:0000256" key="2">
    <source>
        <dbReference type="ARBA" id="ARBA00004141"/>
    </source>
</evidence>
<dbReference type="InterPro" id="IPR045266">
    <property type="entry name" value="DOH_DOMON"/>
</dbReference>
<feature type="compositionally biased region" description="Polar residues" evidence="11">
    <location>
        <begin position="364"/>
        <end position="375"/>
    </location>
</feature>
<dbReference type="Proteomes" id="UP000265515">
    <property type="component" value="Unassembled WGS sequence"/>
</dbReference>
<evidence type="ECO:0000256" key="11">
    <source>
        <dbReference type="SAM" id="MobiDB-lite"/>
    </source>
</evidence>
<evidence type="ECO:0000256" key="4">
    <source>
        <dbReference type="ARBA" id="ARBA00022617"/>
    </source>
</evidence>
<gene>
    <name evidence="15" type="ORF">CBR_g11054</name>
</gene>
<comment type="subcellular location">
    <subcellularLocation>
        <location evidence="2">Membrane</location>
        <topology evidence="2">Multi-pass membrane protein</topology>
    </subcellularLocation>
</comment>
<evidence type="ECO:0000256" key="7">
    <source>
        <dbReference type="ARBA" id="ARBA00022982"/>
    </source>
</evidence>